<dbReference type="InterPro" id="IPR050763">
    <property type="entry name" value="ABC_transporter_ATP-binding"/>
</dbReference>
<dbReference type="InParanoid" id="D6TKK1"/>
<keyword evidence="7" id="KW-1185">Reference proteome</keyword>
<evidence type="ECO:0000256" key="3">
    <source>
        <dbReference type="ARBA" id="ARBA00022741"/>
    </source>
</evidence>
<gene>
    <name evidence="6" type="ORF">Krac_7593</name>
</gene>
<name>D6TKK1_KTERA</name>
<evidence type="ECO:0000256" key="4">
    <source>
        <dbReference type="ARBA" id="ARBA00022840"/>
    </source>
</evidence>
<evidence type="ECO:0000259" key="5">
    <source>
        <dbReference type="PROSITE" id="PS50893"/>
    </source>
</evidence>
<dbReference type="Gene3D" id="3.40.50.300">
    <property type="entry name" value="P-loop containing nucleotide triphosphate hydrolases"/>
    <property type="match status" value="1"/>
</dbReference>
<dbReference type="InterPro" id="IPR003593">
    <property type="entry name" value="AAA+_ATPase"/>
</dbReference>
<dbReference type="PROSITE" id="PS50893">
    <property type="entry name" value="ABC_TRANSPORTER_2"/>
    <property type="match status" value="1"/>
</dbReference>
<dbReference type="SMART" id="SM00382">
    <property type="entry name" value="AAA"/>
    <property type="match status" value="1"/>
</dbReference>
<dbReference type="RefSeq" id="WP_007910503.1">
    <property type="nucleotide sequence ID" value="NZ_ADVG01000002.1"/>
</dbReference>
<dbReference type="GO" id="GO:0005524">
    <property type="term" value="F:ATP binding"/>
    <property type="evidence" value="ECO:0007669"/>
    <property type="project" value="UniProtKB-KW"/>
</dbReference>
<comment type="similarity">
    <text evidence="1">Belongs to the ABC transporter superfamily.</text>
</comment>
<reference evidence="6 7" key="1">
    <citation type="journal article" date="2011" name="Stand. Genomic Sci.">
        <title>Non-contiguous finished genome sequence and contextual data of the filamentous soil bacterium Ktedonobacter racemifer type strain (SOSP1-21).</title>
        <authorList>
            <person name="Chang Y.J."/>
            <person name="Land M."/>
            <person name="Hauser L."/>
            <person name="Chertkov O."/>
            <person name="Del Rio T.G."/>
            <person name="Nolan M."/>
            <person name="Copeland A."/>
            <person name="Tice H."/>
            <person name="Cheng J.F."/>
            <person name="Lucas S."/>
            <person name="Han C."/>
            <person name="Goodwin L."/>
            <person name="Pitluck S."/>
            <person name="Ivanova N."/>
            <person name="Ovchinikova G."/>
            <person name="Pati A."/>
            <person name="Chen A."/>
            <person name="Palaniappan K."/>
            <person name="Mavromatis K."/>
            <person name="Liolios K."/>
            <person name="Brettin T."/>
            <person name="Fiebig A."/>
            <person name="Rohde M."/>
            <person name="Abt B."/>
            <person name="Goker M."/>
            <person name="Detter J.C."/>
            <person name="Woyke T."/>
            <person name="Bristow J."/>
            <person name="Eisen J.A."/>
            <person name="Markowitz V."/>
            <person name="Hugenholtz P."/>
            <person name="Kyrpides N.C."/>
            <person name="Klenk H.P."/>
            <person name="Lapidus A."/>
        </authorList>
    </citation>
    <scope>NUCLEOTIDE SEQUENCE [LARGE SCALE GENOMIC DNA]</scope>
    <source>
        <strain evidence="7">DSM 44963</strain>
    </source>
</reference>
<evidence type="ECO:0000256" key="1">
    <source>
        <dbReference type="ARBA" id="ARBA00005417"/>
    </source>
</evidence>
<evidence type="ECO:0000256" key="2">
    <source>
        <dbReference type="ARBA" id="ARBA00022448"/>
    </source>
</evidence>
<comment type="caution">
    <text evidence="6">The sequence shown here is derived from an EMBL/GenBank/DDBJ whole genome shotgun (WGS) entry which is preliminary data.</text>
</comment>
<protein>
    <submittedName>
        <fullName evidence="6">ABC transporter related protein</fullName>
    </submittedName>
</protein>
<keyword evidence="4" id="KW-0067">ATP-binding</keyword>
<dbReference type="InterPro" id="IPR027417">
    <property type="entry name" value="P-loop_NTPase"/>
</dbReference>
<sequence length="317" mass="35919">MTVTMKNSLFDDIELDFTQDAVVIDGVSKIFTKPRPFFGKFLKKSEEKPEKSTEVRAVDNVSLVVKRCEIVGILGANGSGKSTLIRMISTLLLPDEGQIRVFGYDVIKDERMIQRLINRVSVEASFFKKLSPMENLLYAARLYNMPGDEARTKIKSILTRLGIKPDRIDAPLENMSRGMQQKVAIARAFLTSPIVLLLDEPTTGLDPRSKIDVQNFVNELRDKHEATILITTHDMDEAEALCDRVAIIDQGRMMALGKTEDLKREVGRLMGREESATMNEVFIHYTATRPITAEDIKRYGSWEKAFEALEAEREEEE</sequence>
<dbReference type="AlphaFoldDB" id="D6TKK1"/>
<keyword evidence="3" id="KW-0547">Nucleotide-binding</keyword>
<evidence type="ECO:0000313" key="6">
    <source>
        <dbReference type="EMBL" id="EFH86301.1"/>
    </source>
</evidence>
<dbReference type="STRING" id="485913.Krac_7593"/>
<dbReference type="SUPFAM" id="SSF52540">
    <property type="entry name" value="P-loop containing nucleoside triphosphate hydrolases"/>
    <property type="match status" value="1"/>
</dbReference>
<dbReference type="eggNOG" id="COG1131">
    <property type="taxonomic scope" value="Bacteria"/>
</dbReference>
<dbReference type="GO" id="GO:0016887">
    <property type="term" value="F:ATP hydrolysis activity"/>
    <property type="evidence" value="ECO:0007669"/>
    <property type="project" value="InterPro"/>
</dbReference>
<dbReference type="PANTHER" id="PTHR42711:SF5">
    <property type="entry name" value="ABC TRANSPORTER ATP-BINDING PROTEIN NATA"/>
    <property type="match status" value="1"/>
</dbReference>
<dbReference type="Pfam" id="PF00005">
    <property type="entry name" value="ABC_tran"/>
    <property type="match status" value="1"/>
</dbReference>
<dbReference type="Proteomes" id="UP000004508">
    <property type="component" value="Unassembled WGS sequence"/>
</dbReference>
<accession>D6TKK1</accession>
<evidence type="ECO:0000313" key="7">
    <source>
        <dbReference type="Proteomes" id="UP000004508"/>
    </source>
</evidence>
<dbReference type="InterPro" id="IPR003439">
    <property type="entry name" value="ABC_transporter-like_ATP-bd"/>
</dbReference>
<dbReference type="EMBL" id="ADVG01000002">
    <property type="protein sequence ID" value="EFH86301.1"/>
    <property type="molecule type" value="Genomic_DNA"/>
</dbReference>
<keyword evidence="2" id="KW-0813">Transport</keyword>
<organism evidence="6 7">
    <name type="scientific">Ktedonobacter racemifer DSM 44963</name>
    <dbReference type="NCBI Taxonomy" id="485913"/>
    <lineage>
        <taxon>Bacteria</taxon>
        <taxon>Bacillati</taxon>
        <taxon>Chloroflexota</taxon>
        <taxon>Ktedonobacteria</taxon>
        <taxon>Ktedonobacterales</taxon>
        <taxon>Ktedonobacteraceae</taxon>
        <taxon>Ktedonobacter</taxon>
    </lineage>
</organism>
<proteinExistence type="inferred from homology"/>
<dbReference type="PANTHER" id="PTHR42711">
    <property type="entry name" value="ABC TRANSPORTER ATP-BINDING PROTEIN"/>
    <property type="match status" value="1"/>
</dbReference>
<feature type="domain" description="ABC transporter" evidence="5">
    <location>
        <begin position="42"/>
        <end position="275"/>
    </location>
</feature>